<gene>
    <name evidence="1" type="ORF">FA95DRAFT_1496161</name>
</gene>
<name>A0ACB8RLR6_9AGAM</name>
<sequence>MGSHFCCCLPLRFGVIIISAFQTLSFALTAAVTWYHVAGHWLDDRMKRIALLFALYYSAATLGAILGFFGAISRSFQGIQVYFNYMMGAFLISLVLDGVALWGVFGMKRDAFEKGCINGSTDQTVIDDCNKKSFFREGKIAFSVIIVLSIIVQLWALGIVSRYGDKLEAEQAWRANAPDVVPMVGETTPKYGGYASASRTSMEGEPLTGPNYTYPYADAQHSYGQGPYDPPQPPAAAQY</sequence>
<reference evidence="1" key="1">
    <citation type="submission" date="2021-02" db="EMBL/GenBank/DDBJ databases">
        <authorList>
            <consortium name="DOE Joint Genome Institute"/>
            <person name="Ahrendt S."/>
            <person name="Looney B.P."/>
            <person name="Miyauchi S."/>
            <person name="Morin E."/>
            <person name="Drula E."/>
            <person name="Courty P.E."/>
            <person name="Chicoki N."/>
            <person name="Fauchery L."/>
            <person name="Kohler A."/>
            <person name="Kuo A."/>
            <person name="Labutti K."/>
            <person name="Pangilinan J."/>
            <person name="Lipzen A."/>
            <person name="Riley R."/>
            <person name="Andreopoulos W."/>
            <person name="He G."/>
            <person name="Johnson J."/>
            <person name="Barry K.W."/>
            <person name="Grigoriev I.V."/>
            <person name="Nagy L."/>
            <person name="Hibbett D."/>
            <person name="Henrissat B."/>
            <person name="Matheny P.B."/>
            <person name="Labbe J."/>
            <person name="Martin F."/>
        </authorList>
    </citation>
    <scope>NUCLEOTIDE SEQUENCE</scope>
    <source>
        <strain evidence="1">FP105234-sp</strain>
    </source>
</reference>
<proteinExistence type="predicted"/>
<evidence type="ECO:0000313" key="2">
    <source>
        <dbReference type="Proteomes" id="UP000814033"/>
    </source>
</evidence>
<evidence type="ECO:0000313" key="1">
    <source>
        <dbReference type="EMBL" id="KAI0044990.1"/>
    </source>
</evidence>
<dbReference type="Proteomes" id="UP000814033">
    <property type="component" value="Unassembled WGS sequence"/>
</dbReference>
<reference evidence="1" key="2">
    <citation type="journal article" date="2022" name="New Phytol.">
        <title>Evolutionary transition to the ectomycorrhizal habit in the genomes of a hyperdiverse lineage of mushroom-forming fungi.</title>
        <authorList>
            <person name="Looney B."/>
            <person name="Miyauchi S."/>
            <person name="Morin E."/>
            <person name="Drula E."/>
            <person name="Courty P.E."/>
            <person name="Kohler A."/>
            <person name="Kuo A."/>
            <person name="LaButti K."/>
            <person name="Pangilinan J."/>
            <person name="Lipzen A."/>
            <person name="Riley R."/>
            <person name="Andreopoulos W."/>
            <person name="He G."/>
            <person name="Johnson J."/>
            <person name="Nolan M."/>
            <person name="Tritt A."/>
            <person name="Barry K.W."/>
            <person name="Grigoriev I.V."/>
            <person name="Nagy L.G."/>
            <person name="Hibbett D."/>
            <person name="Henrissat B."/>
            <person name="Matheny P.B."/>
            <person name="Labbe J."/>
            <person name="Martin F.M."/>
        </authorList>
    </citation>
    <scope>NUCLEOTIDE SEQUENCE</scope>
    <source>
        <strain evidence="1">FP105234-sp</strain>
    </source>
</reference>
<keyword evidence="2" id="KW-1185">Reference proteome</keyword>
<comment type="caution">
    <text evidence="1">The sequence shown here is derived from an EMBL/GenBank/DDBJ whole genome shotgun (WGS) entry which is preliminary data.</text>
</comment>
<protein>
    <submittedName>
        <fullName evidence="1">Uncharacterized protein</fullName>
    </submittedName>
</protein>
<accession>A0ACB8RLR6</accession>
<organism evidence="1 2">
    <name type="scientific">Auriscalpium vulgare</name>
    <dbReference type="NCBI Taxonomy" id="40419"/>
    <lineage>
        <taxon>Eukaryota</taxon>
        <taxon>Fungi</taxon>
        <taxon>Dikarya</taxon>
        <taxon>Basidiomycota</taxon>
        <taxon>Agaricomycotina</taxon>
        <taxon>Agaricomycetes</taxon>
        <taxon>Russulales</taxon>
        <taxon>Auriscalpiaceae</taxon>
        <taxon>Auriscalpium</taxon>
    </lineage>
</organism>
<dbReference type="EMBL" id="MU275965">
    <property type="protein sequence ID" value="KAI0044990.1"/>
    <property type="molecule type" value="Genomic_DNA"/>
</dbReference>